<evidence type="ECO:0008006" key="4">
    <source>
        <dbReference type="Google" id="ProtNLM"/>
    </source>
</evidence>
<dbReference type="Proteomes" id="UP001194729">
    <property type="component" value="Unassembled WGS sequence"/>
</dbReference>
<keyword evidence="3" id="KW-1185">Reference proteome</keyword>
<dbReference type="InterPro" id="IPR013783">
    <property type="entry name" value="Ig-like_fold"/>
</dbReference>
<accession>A0ABS0ABE2</accession>
<sequence length="623" mass="72403">FQVKEASLQLFTRSNGIFSINRKSKVVEKISSKLTLSATKGSDETQLLSLNPPQDDFSIDLINNDTITSITTIDLSNVIAPMITRFQEELLVHYMLNNENKIIHIDAQNRKTPLKVPQELRTNRIYNIKEINNQLWFCTNDGVWRYSLKEYNFNNPLHLLKSQSISSIIKDFNGNLWATSLDNGLFIVSDINKRRFTLENPKEKVTASYSLGSNKMVVATSLGGIYLYENPLSFTKKHQLKDSNFIEYLYYDTQYEKLIISGIGNDSYTLDLDSGHLIEHDLFYNSAKSITRLNDTLLFYGNFKEALFYKNPDDKSQVYTIRQQRVKEALVIDNNRIIISFIDGTYMYDARYDKLIELTHKNASIYSNSLTLKQDELWIATKSGTFLISEKDDLGSRFRESVITQLPNNESTIFNNIQADGSYLWMLSNGNLTRYDPEHNKLKMISNGNSFSEVVNDYIITDKDVITFSSKSIYRIPKNILDKRNRTAPITITDVKLQEMSLPIDSLYRLNYDENEIQINFNSTGYGAGEMKYEYILNKDEDTWRKVPSTLKQLDFASLSPGEYRFKLRGKRSSSLEYQYATPITFMIEPPYWLSYWFIILMVAIVILMVYFLMKYQQRKRNK</sequence>
<dbReference type="SUPFAM" id="SSF50998">
    <property type="entry name" value="Quinoprotein alcohol dehydrogenase-like"/>
    <property type="match status" value="1"/>
</dbReference>
<keyword evidence="1" id="KW-0472">Membrane</keyword>
<proteinExistence type="predicted"/>
<reference evidence="2 3" key="1">
    <citation type="submission" date="2020-11" db="EMBL/GenBank/DDBJ databases">
        <title>P. mediterranea TC4 genome.</title>
        <authorList>
            <person name="Molmeret M."/>
        </authorList>
    </citation>
    <scope>NUCLEOTIDE SEQUENCE [LARGE SCALE GENOMIC DNA]</scope>
    <source>
        <strain evidence="2 3">TC4</strain>
    </source>
</reference>
<organism evidence="2 3">
    <name type="scientific">Nonlabens mediterrranea</name>
    <dbReference type="NCBI Taxonomy" id="1419947"/>
    <lineage>
        <taxon>Bacteria</taxon>
        <taxon>Pseudomonadati</taxon>
        <taxon>Bacteroidota</taxon>
        <taxon>Flavobacteriia</taxon>
        <taxon>Flavobacteriales</taxon>
        <taxon>Flavobacteriaceae</taxon>
        <taxon>Nonlabens</taxon>
    </lineage>
</organism>
<dbReference type="EMBL" id="JADKYU010000981">
    <property type="protein sequence ID" value="MBF4986123.1"/>
    <property type="molecule type" value="Genomic_DNA"/>
</dbReference>
<feature type="non-terminal residue" evidence="2">
    <location>
        <position position="1"/>
    </location>
</feature>
<dbReference type="Gene3D" id="2.60.40.10">
    <property type="entry name" value="Immunoglobulins"/>
    <property type="match status" value="1"/>
</dbReference>
<evidence type="ECO:0000256" key="1">
    <source>
        <dbReference type="SAM" id="Phobius"/>
    </source>
</evidence>
<dbReference type="InterPro" id="IPR015943">
    <property type="entry name" value="WD40/YVTN_repeat-like_dom_sf"/>
</dbReference>
<feature type="non-terminal residue" evidence="2">
    <location>
        <position position="623"/>
    </location>
</feature>
<feature type="transmembrane region" description="Helical" evidence="1">
    <location>
        <begin position="593"/>
        <end position="614"/>
    </location>
</feature>
<comment type="caution">
    <text evidence="2">The sequence shown here is derived from an EMBL/GenBank/DDBJ whole genome shotgun (WGS) entry which is preliminary data.</text>
</comment>
<gene>
    <name evidence="2" type="ORF">FNJ87_17980</name>
</gene>
<keyword evidence="1" id="KW-0812">Transmembrane</keyword>
<name>A0ABS0ABE2_9FLAO</name>
<protein>
    <recommendedName>
        <fullName evidence="4">Two component regulator three Y domain-containing protein</fullName>
    </recommendedName>
</protein>
<keyword evidence="1" id="KW-1133">Transmembrane helix</keyword>
<dbReference type="InterPro" id="IPR011047">
    <property type="entry name" value="Quinoprotein_ADH-like_sf"/>
</dbReference>
<evidence type="ECO:0000313" key="3">
    <source>
        <dbReference type="Proteomes" id="UP001194729"/>
    </source>
</evidence>
<evidence type="ECO:0000313" key="2">
    <source>
        <dbReference type="EMBL" id="MBF4986123.1"/>
    </source>
</evidence>
<dbReference type="Gene3D" id="2.130.10.10">
    <property type="entry name" value="YVTN repeat-like/Quinoprotein amine dehydrogenase"/>
    <property type="match status" value="2"/>
</dbReference>